<gene>
    <name evidence="1" type="ORF">ACFPFM_17090</name>
</gene>
<keyword evidence="2" id="KW-1185">Reference proteome</keyword>
<proteinExistence type="predicted"/>
<sequence length="159" mass="18396">MVRRLPRLLREHRLVTPGTVLRWHRRLVARKWTYPHRTGRLPVGGTVVALIGRIARENTGRGYRRIRGELLKLGHRVAASTVRRVLERLRIPPTPRRDTDTSQRRLLRAQAAGLSACDGFHVDCAVTLERVYVFFAVDVATPLRPHPRHHHQPRRAWAT</sequence>
<evidence type="ECO:0000313" key="2">
    <source>
        <dbReference type="Proteomes" id="UP001595833"/>
    </source>
</evidence>
<reference evidence="2" key="1">
    <citation type="journal article" date="2019" name="Int. J. Syst. Evol. Microbiol.">
        <title>The Global Catalogue of Microorganisms (GCM) 10K type strain sequencing project: providing services to taxonomists for standard genome sequencing and annotation.</title>
        <authorList>
            <consortium name="The Broad Institute Genomics Platform"/>
            <consortium name="The Broad Institute Genome Sequencing Center for Infectious Disease"/>
            <person name="Wu L."/>
            <person name="Ma J."/>
        </authorList>
    </citation>
    <scope>NUCLEOTIDE SEQUENCE [LARGE SCALE GENOMIC DNA]</scope>
    <source>
        <strain evidence="2">KCTC 12848</strain>
    </source>
</reference>
<evidence type="ECO:0000313" key="1">
    <source>
        <dbReference type="EMBL" id="MFC5055468.1"/>
    </source>
</evidence>
<dbReference type="Proteomes" id="UP001595833">
    <property type="component" value="Unassembled WGS sequence"/>
</dbReference>
<dbReference type="RefSeq" id="WP_344038185.1">
    <property type="nucleotide sequence ID" value="NZ_BAAAKE010000010.1"/>
</dbReference>
<accession>A0ABV9XZP9</accession>
<protein>
    <submittedName>
        <fullName evidence="1">Helix-turn-helix domain-containing protein</fullName>
    </submittedName>
</protein>
<name>A0ABV9XZP9_9PSEU</name>
<dbReference type="EMBL" id="JBHSJB010000014">
    <property type="protein sequence ID" value="MFC5055468.1"/>
    <property type="molecule type" value="Genomic_DNA"/>
</dbReference>
<organism evidence="1 2">
    <name type="scientific">Saccharothrix xinjiangensis</name>
    <dbReference type="NCBI Taxonomy" id="204798"/>
    <lineage>
        <taxon>Bacteria</taxon>
        <taxon>Bacillati</taxon>
        <taxon>Actinomycetota</taxon>
        <taxon>Actinomycetes</taxon>
        <taxon>Pseudonocardiales</taxon>
        <taxon>Pseudonocardiaceae</taxon>
        <taxon>Saccharothrix</taxon>
    </lineage>
</organism>
<comment type="caution">
    <text evidence="1">The sequence shown here is derived from an EMBL/GenBank/DDBJ whole genome shotgun (WGS) entry which is preliminary data.</text>
</comment>